<accession>A0A811VJY3</accession>
<dbReference type="AlphaFoldDB" id="A0A811VJY3"/>
<keyword evidence="6" id="KW-0675">Receptor</keyword>
<evidence type="ECO:0000256" key="8">
    <source>
        <dbReference type="SAM" id="Phobius"/>
    </source>
</evidence>
<dbReference type="EMBL" id="CAJHJT010000056">
    <property type="protein sequence ID" value="CAD7014433.1"/>
    <property type="molecule type" value="Genomic_DNA"/>
</dbReference>
<dbReference type="GO" id="GO:0005886">
    <property type="term" value="C:plasma membrane"/>
    <property type="evidence" value="ECO:0007669"/>
    <property type="project" value="UniProtKB-SubCell"/>
</dbReference>
<name>A0A811VJY3_CERCA</name>
<gene>
    <name evidence="9" type="ORF">CCAP1982_LOCUS22429</name>
</gene>
<evidence type="ECO:0000256" key="5">
    <source>
        <dbReference type="ARBA" id="ARBA00023136"/>
    </source>
</evidence>
<comment type="caution">
    <text evidence="9">The sequence shown here is derived from an EMBL/GenBank/DDBJ whole genome shotgun (WGS) entry which is preliminary data.</text>
</comment>
<evidence type="ECO:0000256" key="3">
    <source>
        <dbReference type="ARBA" id="ARBA00022692"/>
    </source>
</evidence>
<keyword evidence="4 8" id="KW-1133">Transmembrane helix</keyword>
<evidence type="ECO:0000313" key="10">
    <source>
        <dbReference type="Proteomes" id="UP000606786"/>
    </source>
</evidence>
<feature type="transmembrane region" description="Helical" evidence="8">
    <location>
        <begin position="534"/>
        <end position="554"/>
    </location>
</feature>
<evidence type="ECO:0000256" key="1">
    <source>
        <dbReference type="ARBA" id="ARBA00004651"/>
    </source>
</evidence>
<dbReference type="Proteomes" id="UP000606786">
    <property type="component" value="Unassembled WGS sequence"/>
</dbReference>
<feature type="transmembrane region" description="Helical" evidence="8">
    <location>
        <begin position="277"/>
        <end position="301"/>
    </location>
</feature>
<evidence type="ECO:0000256" key="2">
    <source>
        <dbReference type="ARBA" id="ARBA00022475"/>
    </source>
</evidence>
<evidence type="ECO:0000256" key="6">
    <source>
        <dbReference type="ARBA" id="ARBA00023170"/>
    </source>
</evidence>
<dbReference type="PANTHER" id="PTHR42643">
    <property type="entry name" value="IONOTROPIC RECEPTOR 20A-RELATED"/>
    <property type="match status" value="1"/>
</dbReference>
<keyword evidence="2" id="KW-1003">Cell membrane</keyword>
<evidence type="ECO:0000256" key="7">
    <source>
        <dbReference type="ARBA" id="ARBA00023180"/>
    </source>
</evidence>
<dbReference type="OrthoDB" id="7852744at2759"/>
<keyword evidence="7" id="KW-0325">Glycoprotein</keyword>
<comment type="subcellular location">
    <subcellularLocation>
        <location evidence="1">Cell membrane</location>
        <topology evidence="1">Multi-pass membrane protein</topology>
    </subcellularLocation>
</comment>
<evidence type="ECO:0000256" key="4">
    <source>
        <dbReference type="ARBA" id="ARBA00022989"/>
    </source>
</evidence>
<keyword evidence="3 8" id="KW-0812">Transmembrane</keyword>
<evidence type="ECO:0000313" key="9">
    <source>
        <dbReference type="EMBL" id="CAD7014433.1"/>
    </source>
</evidence>
<protein>
    <submittedName>
        <fullName evidence="9">(Mediterranean fruit fly) hypothetical protein</fullName>
    </submittedName>
</protein>
<proteinExistence type="predicted"/>
<keyword evidence="5 8" id="KW-0472">Membrane</keyword>
<dbReference type="PANTHER" id="PTHR42643:SF41">
    <property type="entry name" value="IONOTROPIC RECEPTOR 20A-RELATED"/>
    <property type="match status" value="1"/>
</dbReference>
<organism evidence="9 10">
    <name type="scientific">Ceratitis capitata</name>
    <name type="common">Mediterranean fruit fly</name>
    <name type="synonym">Tephritis capitata</name>
    <dbReference type="NCBI Taxonomy" id="7213"/>
    <lineage>
        <taxon>Eukaryota</taxon>
        <taxon>Metazoa</taxon>
        <taxon>Ecdysozoa</taxon>
        <taxon>Arthropoda</taxon>
        <taxon>Hexapoda</taxon>
        <taxon>Insecta</taxon>
        <taxon>Pterygota</taxon>
        <taxon>Neoptera</taxon>
        <taxon>Endopterygota</taxon>
        <taxon>Diptera</taxon>
        <taxon>Brachycera</taxon>
        <taxon>Muscomorpha</taxon>
        <taxon>Tephritoidea</taxon>
        <taxon>Tephritidae</taxon>
        <taxon>Ceratitis</taxon>
        <taxon>Ceratitis</taxon>
    </lineage>
</organism>
<reference evidence="9" key="1">
    <citation type="submission" date="2020-11" db="EMBL/GenBank/DDBJ databases">
        <authorList>
            <person name="Whitehead M."/>
        </authorList>
    </citation>
    <scope>NUCLEOTIDE SEQUENCE</scope>
    <source>
        <strain evidence="9">EGII</strain>
    </source>
</reference>
<sequence>MLELLDNVRGERGCDTIAFCLSTAQECIFEQLLPEISTPVLLIHRRLEYDFKASYSRELIILLCLADEGVATAFESFHVFRGLKQTRIIAYAPQASDLELIEKYCAAAMTADIYNVLIIQEDFSATHNYYTCNRFPLDAPPYKQKSLTDVSSAIFEHQFRDMHGMKMRTYPDQLQPRTMLYFKPDGKLVLEGYIGRLLRTFAEKRNAALTIEHPYKVGKTTYYGDLLALALNNTVDVAAGLAFPTSLKDFEVMSYPVQTLDYCFMVPLPEAVPINELFVGIIRLPTLFWIFVFIVIFAALLTHLNKGKRLTFINLFLNDKSIRGMLGQSFVAPMNPSLKVKFIIFLLCYMSTITNTTYQSYLQSFLTHPPLQPMYRSYEDMAAAGLKISFPINEQHMLTTNKSVAQHKELFLIAKDYDAWLRDRSAMSVKFVYPVSNVRWEVFDFQQSLFSRPIFYFNTDLCFFKNSFVCLPTRPDLPYGDLLDDYILRLHSSGIMNEWISLNFYILAKLKMVFFEDLSTPWQSGRPLDLNDFFWIRMQFFGSLALGFLAAAVTEGVADHGLES</sequence>
<dbReference type="SUPFAM" id="SSF53850">
    <property type="entry name" value="Periplasmic binding protein-like II"/>
    <property type="match status" value="1"/>
</dbReference>
<dbReference type="InterPro" id="IPR052192">
    <property type="entry name" value="Insect_Ionotropic_Sensory_Rcpt"/>
</dbReference>
<keyword evidence="10" id="KW-1185">Reference proteome</keyword>